<dbReference type="InterPro" id="IPR003664">
    <property type="entry name" value="FA_synthesis"/>
</dbReference>
<evidence type="ECO:0000256" key="7">
    <source>
        <dbReference type="ARBA" id="ARBA00023264"/>
    </source>
</evidence>
<dbReference type="Gene3D" id="3.40.718.10">
    <property type="entry name" value="Isopropylmalate Dehydrogenase"/>
    <property type="match status" value="1"/>
</dbReference>
<evidence type="ECO:0000256" key="4">
    <source>
        <dbReference type="ARBA" id="ARBA00022679"/>
    </source>
</evidence>
<dbReference type="RefSeq" id="WP_341266491.1">
    <property type="nucleotide sequence ID" value="NZ_CP146843.1"/>
</dbReference>
<dbReference type="EC" id="2.3.1.274" evidence="8 10"/>
<proteinExistence type="inferred from homology"/>
<evidence type="ECO:0000256" key="10">
    <source>
        <dbReference type="HAMAP-Rule" id="MF_00019"/>
    </source>
</evidence>
<sequence>MIKLAIDAMGGDLAPEITIKGSLMALSKEEKLYIYLYGDKDKINYIIKNKISSSYYKSVENRINIIHTPFFLKMNIKNTREELRDNNKNSLFLALKAAQQNQVDGVVSAGPTQALVLSSFLIIRTLNNVSRIALAPIFKSMNNKQKILIDAGANIEIEPENLLNFAIYASWAAKGLLKIEKPIVKLLNIGIEKNKGRSFERKVYNLLEQDDRIIFKGNEESKNVFNTEADILLSDGFTSNMVLKSYEGAFQNAFYSIKQVLTNNWLKKIVSKILFQKKFKQMKKNLDAREIGGAMLLGLNKIVIKAHGNSNEYAFYKAIIQAKLLIEANFLNKISQNNIKKS</sequence>
<comment type="pathway">
    <text evidence="10">Lipid metabolism; phospholipid metabolism.</text>
</comment>
<evidence type="ECO:0000313" key="12">
    <source>
        <dbReference type="Proteomes" id="UP001484199"/>
    </source>
</evidence>
<organism evidence="11 12">
    <name type="scientific">Ash yellows phytoplasma</name>
    <dbReference type="NCBI Taxonomy" id="35780"/>
    <lineage>
        <taxon>Bacteria</taxon>
        <taxon>Bacillati</taxon>
        <taxon>Mycoplasmatota</taxon>
        <taxon>Mollicutes</taxon>
        <taxon>Acholeplasmatales</taxon>
        <taxon>Acholeplasmataceae</taxon>
        <taxon>Candidatus Phytoplasma</taxon>
        <taxon>16SrVII (Ash yellows group)</taxon>
    </lineage>
</organism>
<dbReference type="PANTHER" id="PTHR30100:SF1">
    <property type="entry name" value="PHOSPHATE ACYLTRANSFERASE"/>
    <property type="match status" value="1"/>
</dbReference>
<evidence type="ECO:0000256" key="5">
    <source>
        <dbReference type="ARBA" id="ARBA00023098"/>
    </source>
</evidence>
<keyword evidence="4 10" id="KW-0808">Transferase</keyword>
<keyword evidence="11" id="KW-0012">Acyltransferase</keyword>
<keyword evidence="7 10" id="KW-1208">Phospholipid metabolism</keyword>
<dbReference type="InterPro" id="IPR012281">
    <property type="entry name" value="Phospholipid_synth_PlsX-like"/>
</dbReference>
<evidence type="ECO:0000256" key="9">
    <source>
        <dbReference type="ARBA" id="ARBA00046608"/>
    </source>
</evidence>
<dbReference type="PIRSF" id="PIRSF002465">
    <property type="entry name" value="Phsphlp_syn_PlsX"/>
    <property type="match status" value="1"/>
</dbReference>
<dbReference type="HAMAP" id="MF_00019">
    <property type="entry name" value="PlsX"/>
    <property type="match status" value="1"/>
</dbReference>
<comment type="subcellular location">
    <subcellularLocation>
        <location evidence="10">Cytoplasm</location>
    </subcellularLocation>
    <text evidence="10">Associated with the membrane possibly through PlsY.</text>
</comment>
<evidence type="ECO:0000256" key="2">
    <source>
        <dbReference type="ARBA" id="ARBA00022490"/>
    </source>
</evidence>
<comment type="similarity">
    <text evidence="10">Belongs to the PlsX family.</text>
</comment>
<evidence type="ECO:0000256" key="6">
    <source>
        <dbReference type="ARBA" id="ARBA00023209"/>
    </source>
</evidence>
<dbReference type="Pfam" id="PF02504">
    <property type="entry name" value="FA_synthesis"/>
    <property type="match status" value="1"/>
</dbReference>
<comment type="function">
    <text evidence="10">Catalyzes the reversible formation of acyl-phosphate (acyl-PO(4)) from acyl-[acyl-carrier-protein] (acyl-ACP). This enzyme utilizes acyl-ACP as fatty acyl donor, but not acyl-CoA.</text>
</comment>
<keyword evidence="6 10" id="KW-0594">Phospholipid biosynthesis</keyword>
<keyword evidence="5 10" id="KW-0443">Lipid metabolism</keyword>
<dbReference type="Proteomes" id="UP001484199">
    <property type="component" value="Chromosome"/>
</dbReference>
<gene>
    <name evidence="10 11" type="primary">plsX</name>
    <name evidence="11" type="ORF">AshY1_04850</name>
</gene>
<dbReference type="PANTHER" id="PTHR30100">
    <property type="entry name" value="FATTY ACID/PHOSPHOLIPID SYNTHESIS PROTEIN PLSX"/>
    <property type="match status" value="1"/>
</dbReference>
<evidence type="ECO:0000256" key="8">
    <source>
        <dbReference type="ARBA" id="ARBA00024069"/>
    </source>
</evidence>
<evidence type="ECO:0000256" key="1">
    <source>
        <dbReference type="ARBA" id="ARBA00001232"/>
    </source>
</evidence>
<dbReference type="GO" id="GO:0016746">
    <property type="term" value="F:acyltransferase activity"/>
    <property type="evidence" value="ECO:0007669"/>
    <property type="project" value="UniProtKB-KW"/>
</dbReference>
<dbReference type="EMBL" id="CP146843">
    <property type="protein sequence ID" value="WYY26591.1"/>
    <property type="molecule type" value="Genomic_DNA"/>
</dbReference>
<dbReference type="SUPFAM" id="SSF53659">
    <property type="entry name" value="Isocitrate/Isopropylmalate dehydrogenase-like"/>
    <property type="match status" value="1"/>
</dbReference>
<evidence type="ECO:0000313" key="11">
    <source>
        <dbReference type="EMBL" id="WYY26591.1"/>
    </source>
</evidence>
<keyword evidence="12" id="KW-1185">Reference proteome</keyword>
<comment type="subunit">
    <text evidence="9 10">Homodimer. Probably interacts with PlsY.</text>
</comment>
<evidence type="ECO:0000256" key="3">
    <source>
        <dbReference type="ARBA" id="ARBA00022516"/>
    </source>
</evidence>
<comment type="catalytic activity">
    <reaction evidence="1 10">
        <text>a fatty acyl-[ACP] + phosphate = an acyl phosphate + holo-[ACP]</text>
        <dbReference type="Rhea" id="RHEA:42292"/>
        <dbReference type="Rhea" id="RHEA-COMP:9685"/>
        <dbReference type="Rhea" id="RHEA-COMP:14125"/>
        <dbReference type="ChEBI" id="CHEBI:43474"/>
        <dbReference type="ChEBI" id="CHEBI:59918"/>
        <dbReference type="ChEBI" id="CHEBI:64479"/>
        <dbReference type="ChEBI" id="CHEBI:138651"/>
        <dbReference type="EC" id="2.3.1.274"/>
    </reaction>
</comment>
<keyword evidence="3 10" id="KW-0444">Lipid biosynthesis</keyword>
<reference evidence="11" key="1">
    <citation type="submission" date="2024-03" db="EMBL/GenBank/DDBJ databases">
        <title>The Complete Genome of 'Candidatus Phytoplasma fraxini' AshY1 from the Ash Yellows Group.</title>
        <authorList>
            <person name="Boehm J.W."/>
            <person name="Huettel B."/>
            <person name="Schneider B."/>
            <person name="Kube M."/>
        </authorList>
    </citation>
    <scope>NUCLEOTIDE SEQUENCE [LARGE SCALE GENOMIC DNA]</scope>
    <source>
        <strain evidence="11">AshY1</strain>
    </source>
</reference>
<name>A0ABZ2U8Z3_ASHYP</name>
<protein>
    <recommendedName>
        <fullName evidence="8 10">Phosphate acyltransferase</fullName>
        <ecNumber evidence="8 10">2.3.1.274</ecNumber>
    </recommendedName>
    <alternativeName>
        <fullName evidence="10">Acyl-ACP phosphotransacylase</fullName>
    </alternativeName>
    <alternativeName>
        <fullName evidence="10">Acyl-[acyl-carrier-protein]--phosphate acyltransferase</fullName>
    </alternativeName>
    <alternativeName>
        <fullName evidence="10">Phosphate-acyl-ACP acyltransferase</fullName>
    </alternativeName>
</protein>
<dbReference type="NCBIfam" id="TIGR00182">
    <property type="entry name" value="plsX"/>
    <property type="match status" value="1"/>
</dbReference>
<accession>A0ABZ2U8Z3</accession>
<keyword evidence="2 10" id="KW-0963">Cytoplasm</keyword>